<dbReference type="GO" id="GO:0050661">
    <property type="term" value="F:NADP binding"/>
    <property type="evidence" value="ECO:0007669"/>
    <property type="project" value="InterPro"/>
</dbReference>
<proteinExistence type="predicted"/>
<dbReference type="InterPro" id="IPR010185">
    <property type="entry name" value="NpdG"/>
</dbReference>
<dbReference type="GO" id="GO:0015677">
    <property type="term" value="P:copper ion import"/>
    <property type="evidence" value="ECO:0007669"/>
    <property type="project" value="TreeGrafter"/>
</dbReference>
<dbReference type="AlphaFoldDB" id="A0A7V8NT43"/>
<dbReference type="GO" id="GO:0016651">
    <property type="term" value="F:oxidoreductase activity, acting on NAD(P)H"/>
    <property type="evidence" value="ECO:0007669"/>
    <property type="project" value="InterPro"/>
</dbReference>
<evidence type="ECO:0000313" key="3">
    <source>
        <dbReference type="EMBL" id="MBA0086990.1"/>
    </source>
</evidence>
<dbReference type="Pfam" id="PF03807">
    <property type="entry name" value="F420_oxidored"/>
    <property type="match status" value="1"/>
</dbReference>
<name>A0A7V8NT43_9BACT</name>
<comment type="caution">
    <text evidence="3">The sequence shown here is derived from an EMBL/GenBank/DDBJ whole genome shotgun (WGS) entry which is preliminary data.</text>
</comment>
<feature type="domain" description="Pyrroline-5-carboxylate reductase catalytic N-terminal" evidence="2">
    <location>
        <begin position="7"/>
        <end position="73"/>
    </location>
</feature>
<dbReference type="PANTHER" id="PTHR14239">
    <property type="entry name" value="DUDULIN-RELATED"/>
    <property type="match status" value="1"/>
</dbReference>
<evidence type="ECO:0000313" key="4">
    <source>
        <dbReference type="Proteomes" id="UP000567293"/>
    </source>
</evidence>
<protein>
    <submittedName>
        <fullName evidence="3">NADPH-dependent F420 reductase</fullName>
    </submittedName>
</protein>
<dbReference type="GO" id="GO:0070967">
    <property type="term" value="F:coenzyme F420 binding"/>
    <property type="evidence" value="ECO:0007669"/>
    <property type="project" value="InterPro"/>
</dbReference>
<keyword evidence="1" id="KW-0560">Oxidoreductase</keyword>
<dbReference type="InterPro" id="IPR028939">
    <property type="entry name" value="P5C_Rdtase_cat_N"/>
</dbReference>
<dbReference type="GO" id="GO:0006740">
    <property type="term" value="P:NADPH regeneration"/>
    <property type="evidence" value="ECO:0007669"/>
    <property type="project" value="InterPro"/>
</dbReference>
<dbReference type="GO" id="GO:0005886">
    <property type="term" value="C:plasma membrane"/>
    <property type="evidence" value="ECO:0007669"/>
    <property type="project" value="TreeGrafter"/>
</dbReference>
<dbReference type="InterPro" id="IPR036291">
    <property type="entry name" value="NAD(P)-bd_dom_sf"/>
</dbReference>
<dbReference type="NCBIfam" id="TIGR01915">
    <property type="entry name" value="npdG"/>
    <property type="match status" value="1"/>
</dbReference>
<accession>A0A7V8NT43</accession>
<gene>
    <name evidence="3" type="primary">npdG</name>
    <name evidence="3" type="ORF">HRJ53_18565</name>
</gene>
<evidence type="ECO:0000259" key="2">
    <source>
        <dbReference type="Pfam" id="PF03807"/>
    </source>
</evidence>
<dbReference type="Proteomes" id="UP000567293">
    <property type="component" value="Unassembled WGS sequence"/>
</dbReference>
<dbReference type="SUPFAM" id="SSF51735">
    <property type="entry name" value="NAD(P)-binding Rossmann-fold domains"/>
    <property type="match status" value="1"/>
</dbReference>
<dbReference type="GO" id="GO:0052851">
    <property type="term" value="F:ferric-chelate reductase (NADPH) activity"/>
    <property type="evidence" value="ECO:0007669"/>
    <property type="project" value="TreeGrafter"/>
</dbReference>
<dbReference type="PANTHER" id="PTHR14239:SF0">
    <property type="entry name" value="F420-DEPENDENT NADP REDUCTASE"/>
    <property type="match status" value="1"/>
</dbReference>
<dbReference type="Gene3D" id="3.40.50.720">
    <property type="entry name" value="NAD(P)-binding Rossmann-like Domain"/>
    <property type="match status" value="1"/>
</dbReference>
<dbReference type="InterPro" id="IPR051267">
    <property type="entry name" value="STEAP_metalloreductase"/>
</dbReference>
<sequence>IGSREANRAAETAELLRARLGSTTKLESADNPTAVGQCEVVVLTVPFAGQAALLKQLKPHWRPGQILIDTTVPLAAAVGGTPSRMLGVWQGSAAQQARELVPASVAVAAAFHNVSAELLAQSGAIDCDILVCSDDDLAKRVATELAEKLPGARAVNGGKLENARIVESITALLIGLNVRYKAHSVGIRFTGLPL</sequence>
<feature type="non-terminal residue" evidence="3">
    <location>
        <position position="1"/>
    </location>
</feature>
<reference evidence="3" key="1">
    <citation type="submission" date="2020-06" db="EMBL/GenBank/DDBJ databases">
        <title>Legume-microbial interactions unlock mineral nutrients during tropical forest succession.</title>
        <authorList>
            <person name="Epihov D.Z."/>
        </authorList>
    </citation>
    <scope>NUCLEOTIDE SEQUENCE [LARGE SCALE GENOMIC DNA]</scope>
    <source>
        <strain evidence="3">Pan2503</strain>
    </source>
</reference>
<dbReference type="EMBL" id="JACDQQ010001773">
    <property type="protein sequence ID" value="MBA0086990.1"/>
    <property type="molecule type" value="Genomic_DNA"/>
</dbReference>
<dbReference type="GO" id="GO:0008823">
    <property type="term" value="F:cupric reductase (NADH) activity"/>
    <property type="evidence" value="ECO:0007669"/>
    <property type="project" value="TreeGrafter"/>
</dbReference>
<keyword evidence="4" id="KW-1185">Reference proteome</keyword>
<organism evidence="3 4">
    <name type="scientific">Candidatus Acidiferrum panamense</name>
    <dbReference type="NCBI Taxonomy" id="2741543"/>
    <lineage>
        <taxon>Bacteria</taxon>
        <taxon>Pseudomonadati</taxon>
        <taxon>Acidobacteriota</taxon>
        <taxon>Terriglobia</taxon>
        <taxon>Candidatus Acidiferrales</taxon>
        <taxon>Candidatus Acidiferrum</taxon>
    </lineage>
</organism>
<evidence type="ECO:0000256" key="1">
    <source>
        <dbReference type="ARBA" id="ARBA00023002"/>
    </source>
</evidence>